<accession>A4TWB1</accession>
<dbReference type="RefSeq" id="WP_106002040.1">
    <property type="nucleotide sequence ID" value="NZ_CP027527.1"/>
</dbReference>
<dbReference type="AlphaFoldDB" id="A4TWB1"/>
<feature type="domain" description="TadE-like" evidence="2">
    <location>
        <begin position="17"/>
        <end position="55"/>
    </location>
</feature>
<reference evidence="3" key="1">
    <citation type="journal article" date="2007" name="J. Bacteriol.">
        <title>Comparative genome analysis of four magnetotactic bacteria reveals a complex set of group-specific genes implicated in magnetosome biomineralization and function.</title>
        <authorList>
            <person name="Richter M."/>
            <person name="Kube M."/>
            <person name="Bazylinski D.A."/>
            <person name="Lombardot T."/>
            <person name="Gloeckner F.O."/>
            <person name="Reinhardt R."/>
            <person name="Schueler D."/>
        </authorList>
    </citation>
    <scope>NUCLEOTIDE SEQUENCE</scope>
    <source>
        <strain evidence="3">MSR-1</strain>
    </source>
</reference>
<protein>
    <recommendedName>
        <fullName evidence="2">TadE-like domain-containing protein</fullName>
    </recommendedName>
</protein>
<keyword evidence="1" id="KW-0812">Transmembrane</keyword>
<evidence type="ECO:0000259" key="2">
    <source>
        <dbReference type="Pfam" id="PF07811"/>
    </source>
</evidence>
<feature type="transmembrane region" description="Helical" evidence="1">
    <location>
        <begin position="21"/>
        <end position="44"/>
    </location>
</feature>
<dbReference type="EMBL" id="CU459003">
    <property type="protein sequence ID" value="CAM74918.1"/>
    <property type="molecule type" value="Genomic_DNA"/>
</dbReference>
<keyword evidence="1" id="KW-1133">Transmembrane helix</keyword>
<sequence>MSPAARMLARLRRDRAGIAATEFALILPVMVLMLVGMAEVFGLVQAYGKALSAAQVVSDLTARADSQSTASMNGIVTGAQRVLDPLPSGADRLGIRVASVGISSAGQPVQLWTYSWGGAAPAIAIGDAAGLAPNGQSVIMVTLRYTHPPLLQAILGSLSLNHSVVSRPRLVRLIPFNGSTGTLP</sequence>
<name>A4TWB1_9PROT</name>
<gene>
    <name evidence="3" type="ORF">MGR_1743</name>
</gene>
<dbReference type="InterPro" id="IPR012495">
    <property type="entry name" value="TadE-like_dom"/>
</dbReference>
<evidence type="ECO:0000313" key="3">
    <source>
        <dbReference type="EMBL" id="CAM74918.1"/>
    </source>
</evidence>
<proteinExistence type="predicted"/>
<evidence type="ECO:0000256" key="1">
    <source>
        <dbReference type="SAM" id="Phobius"/>
    </source>
</evidence>
<organism evidence="3">
    <name type="scientific">Magnetospirillum gryphiswaldense</name>
    <dbReference type="NCBI Taxonomy" id="55518"/>
    <lineage>
        <taxon>Bacteria</taxon>
        <taxon>Pseudomonadati</taxon>
        <taxon>Pseudomonadota</taxon>
        <taxon>Alphaproteobacteria</taxon>
        <taxon>Rhodospirillales</taxon>
        <taxon>Rhodospirillaceae</taxon>
        <taxon>Magnetospirillum</taxon>
    </lineage>
</organism>
<dbReference type="Pfam" id="PF07811">
    <property type="entry name" value="TadE"/>
    <property type="match status" value="1"/>
</dbReference>
<keyword evidence="1" id="KW-0472">Membrane</keyword>